<dbReference type="Gene3D" id="2.160.20.70">
    <property type="match status" value="1"/>
</dbReference>
<proteinExistence type="predicted"/>
<dbReference type="Proteomes" id="UP001306508">
    <property type="component" value="Unassembled WGS sequence"/>
</dbReference>
<evidence type="ECO:0000256" key="1">
    <source>
        <dbReference type="SAM" id="Coils"/>
    </source>
</evidence>
<evidence type="ECO:0000313" key="4">
    <source>
        <dbReference type="Proteomes" id="UP001306508"/>
    </source>
</evidence>
<feature type="domain" description="C-CAP/cofactor C-like" evidence="2">
    <location>
        <begin position="114"/>
        <end position="272"/>
    </location>
</feature>
<organism evidence="3 4">
    <name type="scientific">Arxiozyma heterogenica</name>
    <dbReference type="NCBI Taxonomy" id="278026"/>
    <lineage>
        <taxon>Eukaryota</taxon>
        <taxon>Fungi</taxon>
        <taxon>Dikarya</taxon>
        <taxon>Ascomycota</taxon>
        <taxon>Saccharomycotina</taxon>
        <taxon>Saccharomycetes</taxon>
        <taxon>Saccharomycetales</taxon>
        <taxon>Saccharomycetaceae</taxon>
        <taxon>Arxiozyma</taxon>
    </lineage>
</organism>
<dbReference type="PROSITE" id="PS51329">
    <property type="entry name" value="C_CAP_COFACTOR_C"/>
    <property type="match status" value="1"/>
</dbReference>
<sequence length="283" mass="32619">MNGNRIRLEIKRLQNEVEFIGGSENDKTDHEAFIRLRDEIIRLKQKINQMSNKLSKYDLEHYSEDIRSLLKIVQKQMLTFNDQPNNSNKKILHLKRKPKFCDTINNRKLSSMTPLNSITTKTVNEKIVVSDNVSILQNLKHCQISSSSIRCNDLRDISGSLTLSQISETRIILLDLPFTKGNIFITDCIDCIMIIQVPSKDTVQLRLHNLLNCKIKISLKEPITSKPDKQTVVIENIKDCLFDITSKSIITIENFSNIDQRNKEDKDYFFGEFNFSAGLDPLS</sequence>
<dbReference type="AlphaFoldDB" id="A0AAN7VZN7"/>
<accession>A0AAN7VZN7</accession>
<feature type="coiled-coil region" evidence="1">
    <location>
        <begin position="33"/>
        <end position="60"/>
    </location>
</feature>
<keyword evidence="1" id="KW-0175">Coiled coil</keyword>
<dbReference type="EMBL" id="JAWIZZ010000053">
    <property type="protein sequence ID" value="KAK5778279.1"/>
    <property type="molecule type" value="Genomic_DNA"/>
</dbReference>
<dbReference type="InterPro" id="IPR017901">
    <property type="entry name" value="C-CAP_CF_C-like"/>
</dbReference>
<gene>
    <name evidence="3" type="ORF">RI543_003938</name>
</gene>
<protein>
    <recommendedName>
        <fullName evidence="2">C-CAP/cofactor C-like domain-containing protein</fullName>
    </recommendedName>
</protein>
<dbReference type="InterPro" id="IPR016098">
    <property type="entry name" value="CAP/MinC_C"/>
</dbReference>
<evidence type="ECO:0000313" key="3">
    <source>
        <dbReference type="EMBL" id="KAK5778279.1"/>
    </source>
</evidence>
<reference evidence="4" key="1">
    <citation type="submission" date="2023-07" db="EMBL/GenBank/DDBJ databases">
        <title>A draft genome of Kazachstania heterogenica Y-27499.</title>
        <authorList>
            <person name="Donic C."/>
            <person name="Kralova J.S."/>
            <person name="Fidel L."/>
            <person name="Ben-Dor S."/>
            <person name="Jung S."/>
        </authorList>
    </citation>
    <scope>NUCLEOTIDE SEQUENCE [LARGE SCALE GENOMIC DNA]</scope>
    <source>
        <strain evidence="4">Y27499</strain>
    </source>
</reference>
<keyword evidence="4" id="KW-1185">Reference proteome</keyword>
<evidence type="ECO:0000259" key="2">
    <source>
        <dbReference type="PROSITE" id="PS51329"/>
    </source>
</evidence>
<comment type="caution">
    <text evidence="3">The sequence shown here is derived from an EMBL/GenBank/DDBJ whole genome shotgun (WGS) entry which is preliminary data.</text>
</comment>
<name>A0AAN7VZN7_9SACH</name>